<reference evidence="5" key="1">
    <citation type="journal article" date="2017" name="Proc. Natl. Acad. Sci. U.S.A.">
        <title>Simulation of Deepwater Horizon oil plume reveals substrate specialization within a complex community of hydrocarbon-degraders.</title>
        <authorList>
            <person name="Hu P."/>
            <person name="Dubinsky E.A."/>
            <person name="Probst A.J."/>
            <person name="Wang J."/>
            <person name="Sieber C.M.K."/>
            <person name="Tom L.M."/>
            <person name="Gardinali P."/>
            <person name="Banfield J.F."/>
            <person name="Atlas R.M."/>
            <person name="Andersen G.L."/>
        </authorList>
    </citation>
    <scope>NUCLEOTIDE SEQUENCE [LARGE SCALE GENOMIC DNA]</scope>
</reference>
<organism evidence="4 5">
    <name type="scientific">Halobacteriovorax marinus</name>
    <dbReference type="NCBI Taxonomy" id="97084"/>
    <lineage>
        <taxon>Bacteria</taxon>
        <taxon>Pseudomonadati</taxon>
        <taxon>Bdellovibrionota</taxon>
        <taxon>Bacteriovoracia</taxon>
        <taxon>Bacteriovoracales</taxon>
        <taxon>Halobacteriovoraceae</taxon>
        <taxon>Halobacteriovorax</taxon>
    </lineage>
</organism>
<dbReference type="PANTHER" id="PTHR43397">
    <property type="entry name" value="ERGOTHIONEINE BIOSYNTHESIS PROTEIN 1"/>
    <property type="match status" value="1"/>
</dbReference>
<dbReference type="InterPro" id="IPR017804">
    <property type="entry name" value="MeTrfase_EgtD-like"/>
</dbReference>
<dbReference type="Pfam" id="PF10017">
    <property type="entry name" value="Methyltransf_33"/>
    <property type="match status" value="1"/>
</dbReference>
<sequence length="305" mass="35263">MLTGFTSEKKYLSSKYFYDDKGSELFVKITDLEEYYPTKAEEEILENNKQKIVSHFNTQKLNVVELGAGDGHKTKLLLDELFNNDVPLEYNPIDISEDAIKGVCEKLNKDDFETFGIVGEYIPALKWANKNKEGKKLVLFLGSNIGNFSLHDSLVFLRTIWKNLSKDDHILIGFDMKKDINLLINAYNDDKGVTSEFNLNVLNRMNNELGANFVIGSFQHFGTYNPNIGAMESYLISTKSQTVRVDYLEKNFHFDEFEAIHLEYSFKYLQKDIEYLAKETGFEIVENFSDKKGHFVDSLWRVIKE</sequence>
<dbReference type="GO" id="GO:0032259">
    <property type="term" value="P:methylation"/>
    <property type="evidence" value="ECO:0007669"/>
    <property type="project" value="UniProtKB-KW"/>
</dbReference>
<proteinExistence type="predicted"/>
<dbReference type="AlphaFoldDB" id="A0A1Y5FIQ0"/>
<protein>
    <recommendedName>
        <fullName evidence="3">Histidine-specific methyltransferase SAM-dependent domain-containing protein</fullName>
    </recommendedName>
</protein>
<dbReference type="PANTHER" id="PTHR43397:SF1">
    <property type="entry name" value="ERGOTHIONEINE BIOSYNTHESIS PROTEIN 1"/>
    <property type="match status" value="1"/>
</dbReference>
<dbReference type="PIRSF" id="PIRSF018005">
    <property type="entry name" value="UCP018005"/>
    <property type="match status" value="1"/>
</dbReference>
<dbReference type="InterPro" id="IPR019257">
    <property type="entry name" value="MeTrfase_dom"/>
</dbReference>
<dbReference type="Proteomes" id="UP000196531">
    <property type="component" value="Unassembled WGS sequence"/>
</dbReference>
<dbReference type="GO" id="GO:0008168">
    <property type="term" value="F:methyltransferase activity"/>
    <property type="evidence" value="ECO:0007669"/>
    <property type="project" value="UniProtKB-KW"/>
</dbReference>
<dbReference type="InterPro" id="IPR029063">
    <property type="entry name" value="SAM-dependent_MTases_sf"/>
</dbReference>
<evidence type="ECO:0000313" key="4">
    <source>
        <dbReference type="EMBL" id="OUS00214.1"/>
    </source>
</evidence>
<evidence type="ECO:0000256" key="1">
    <source>
        <dbReference type="ARBA" id="ARBA00022603"/>
    </source>
</evidence>
<comment type="caution">
    <text evidence="4">The sequence shown here is derived from an EMBL/GenBank/DDBJ whole genome shotgun (WGS) entry which is preliminary data.</text>
</comment>
<keyword evidence="2" id="KW-0808">Transferase</keyword>
<dbReference type="SUPFAM" id="SSF53335">
    <property type="entry name" value="S-adenosyl-L-methionine-dependent methyltransferases"/>
    <property type="match status" value="1"/>
</dbReference>
<accession>A0A1Y5FIQ0</accession>
<dbReference type="InterPro" id="IPR051128">
    <property type="entry name" value="EgtD_Methyltrsf_superfamily"/>
</dbReference>
<feature type="domain" description="Histidine-specific methyltransferase SAM-dependent" evidence="3">
    <location>
        <begin position="2"/>
        <end position="301"/>
    </location>
</feature>
<keyword evidence="1" id="KW-0489">Methyltransferase</keyword>
<evidence type="ECO:0000256" key="2">
    <source>
        <dbReference type="ARBA" id="ARBA00022679"/>
    </source>
</evidence>
<evidence type="ECO:0000259" key="3">
    <source>
        <dbReference type="Pfam" id="PF10017"/>
    </source>
</evidence>
<dbReference type="EMBL" id="MAAO01000002">
    <property type="protein sequence ID" value="OUS00214.1"/>
    <property type="molecule type" value="Genomic_DNA"/>
</dbReference>
<dbReference type="Gene3D" id="3.40.50.150">
    <property type="entry name" value="Vaccinia Virus protein VP39"/>
    <property type="match status" value="1"/>
</dbReference>
<evidence type="ECO:0000313" key="5">
    <source>
        <dbReference type="Proteomes" id="UP000196531"/>
    </source>
</evidence>
<name>A0A1Y5FIQ0_9BACT</name>
<gene>
    <name evidence="4" type="ORF">A9Q84_00440</name>
</gene>